<dbReference type="Gene3D" id="2.80.10.50">
    <property type="match status" value="1"/>
</dbReference>
<dbReference type="InterPro" id="IPR008996">
    <property type="entry name" value="IL1/FGF"/>
</dbReference>
<proteinExistence type="predicted"/>
<gene>
    <name evidence="1" type="ORF">P5673_032216</name>
</gene>
<dbReference type="SUPFAM" id="SSF50353">
    <property type="entry name" value="Cytokine"/>
    <property type="match status" value="1"/>
</dbReference>
<dbReference type="AlphaFoldDB" id="A0AAD9PRI5"/>
<organism evidence="1 2">
    <name type="scientific">Acropora cervicornis</name>
    <name type="common">Staghorn coral</name>
    <dbReference type="NCBI Taxonomy" id="6130"/>
    <lineage>
        <taxon>Eukaryota</taxon>
        <taxon>Metazoa</taxon>
        <taxon>Cnidaria</taxon>
        <taxon>Anthozoa</taxon>
        <taxon>Hexacorallia</taxon>
        <taxon>Scleractinia</taxon>
        <taxon>Astrocoeniina</taxon>
        <taxon>Acroporidae</taxon>
        <taxon>Acropora</taxon>
    </lineage>
</organism>
<keyword evidence="2" id="KW-1185">Reference proteome</keyword>
<evidence type="ECO:0000313" key="2">
    <source>
        <dbReference type="Proteomes" id="UP001249851"/>
    </source>
</evidence>
<name>A0AAD9PRI5_ACRCE</name>
<evidence type="ECO:0000313" key="1">
    <source>
        <dbReference type="EMBL" id="KAK2547748.1"/>
    </source>
</evidence>
<reference evidence="1" key="1">
    <citation type="journal article" date="2023" name="G3 (Bethesda)">
        <title>Whole genome assembly and annotation of the endangered Caribbean coral Acropora cervicornis.</title>
        <authorList>
            <person name="Selwyn J.D."/>
            <person name="Vollmer S.V."/>
        </authorList>
    </citation>
    <scope>NUCLEOTIDE SEQUENCE</scope>
    <source>
        <strain evidence="1">K2</strain>
    </source>
</reference>
<dbReference type="Proteomes" id="UP001249851">
    <property type="component" value="Unassembled WGS sequence"/>
</dbReference>
<accession>A0AAD9PRI5</accession>
<sequence length="240" mass="27276">MRKYRRSPMICQKTFAGCSSGRYFPIKILCILAFLSCAFICATGHPYRQLSDSEDEVDKFRGFVVGRLPIADDLEEFKADYETDDLDFDEGEGNGDLDYHSFTKNKRTPNSVTYASYQNNAGYYLIEGPNHTVFGTPDMSICNKRGVFQFGKTKGVPFVKNVASGWYLAIDDNGRVYMTPTKSSDTKIRHLVTSTYKAFLYRITSNRTRFFLDISPQSSTVPRARLSDTSTFRIQMSKTC</sequence>
<comment type="caution">
    <text evidence="1">The sequence shown here is derived from an EMBL/GenBank/DDBJ whole genome shotgun (WGS) entry which is preliminary data.</text>
</comment>
<dbReference type="EMBL" id="JARQWQ010000169">
    <property type="protein sequence ID" value="KAK2547748.1"/>
    <property type="molecule type" value="Genomic_DNA"/>
</dbReference>
<reference evidence="1" key="2">
    <citation type="journal article" date="2023" name="Science">
        <title>Genomic signatures of disease resistance in endangered staghorn corals.</title>
        <authorList>
            <person name="Vollmer S.V."/>
            <person name="Selwyn J.D."/>
            <person name="Despard B.A."/>
            <person name="Roesel C.L."/>
        </authorList>
    </citation>
    <scope>NUCLEOTIDE SEQUENCE</scope>
    <source>
        <strain evidence="1">K2</strain>
    </source>
</reference>
<protein>
    <submittedName>
        <fullName evidence="1">Uncharacterized protein</fullName>
    </submittedName>
</protein>